<reference evidence="2 3" key="1">
    <citation type="submission" date="2019-01" db="EMBL/GenBank/DDBJ databases">
        <title>Genome sequencing of strain 2JSPR-7.</title>
        <authorList>
            <person name="Heo J."/>
            <person name="Kim S.-J."/>
            <person name="Kim J.-S."/>
            <person name="Hong S.-B."/>
            <person name="Kwon S.-W."/>
        </authorList>
    </citation>
    <scope>NUCLEOTIDE SEQUENCE [LARGE SCALE GENOMIC DNA]</scope>
    <source>
        <strain evidence="2 3">2JSPR-7</strain>
    </source>
</reference>
<keyword evidence="3" id="KW-1185">Reference proteome</keyword>
<gene>
    <name evidence="2" type="ORF">ET495_15500</name>
</gene>
<accession>A0A4P6ENU3</accession>
<dbReference type="Proteomes" id="UP000291758">
    <property type="component" value="Chromosome"/>
</dbReference>
<dbReference type="RefSeq" id="WP_129205533.1">
    <property type="nucleotide sequence ID" value="NZ_CP035495.1"/>
</dbReference>
<protein>
    <submittedName>
        <fullName evidence="2">Uncharacterized protein</fullName>
    </submittedName>
</protein>
<evidence type="ECO:0000256" key="1">
    <source>
        <dbReference type="SAM" id="Phobius"/>
    </source>
</evidence>
<dbReference type="EMBL" id="CP035495">
    <property type="protein sequence ID" value="QAY64382.1"/>
    <property type="molecule type" value="Genomic_DNA"/>
</dbReference>
<dbReference type="KEGG" id="xyl:ET495_15500"/>
<organism evidence="2 3">
    <name type="scientific">Xylanimonas allomyrinae</name>
    <dbReference type="NCBI Taxonomy" id="2509459"/>
    <lineage>
        <taxon>Bacteria</taxon>
        <taxon>Bacillati</taxon>
        <taxon>Actinomycetota</taxon>
        <taxon>Actinomycetes</taxon>
        <taxon>Micrococcales</taxon>
        <taxon>Promicromonosporaceae</taxon>
        <taxon>Xylanimonas</taxon>
    </lineage>
</organism>
<dbReference type="AlphaFoldDB" id="A0A4P6ENU3"/>
<keyword evidence="1" id="KW-0812">Transmembrane</keyword>
<name>A0A4P6ENU3_9MICO</name>
<keyword evidence="1" id="KW-1133">Transmembrane helix</keyword>
<feature type="transmembrane region" description="Helical" evidence="1">
    <location>
        <begin position="28"/>
        <end position="46"/>
    </location>
</feature>
<evidence type="ECO:0000313" key="3">
    <source>
        <dbReference type="Proteomes" id="UP000291758"/>
    </source>
</evidence>
<dbReference type="OrthoDB" id="4829220at2"/>
<keyword evidence="1" id="KW-0472">Membrane</keyword>
<evidence type="ECO:0000313" key="2">
    <source>
        <dbReference type="EMBL" id="QAY64382.1"/>
    </source>
</evidence>
<sequence>MTRAFIKTKYRIQQALEGRERGASTIEYFGVVVVAVMLIVAMIAAFRGFNLGAKITTELNKIQG</sequence>
<proteinExistence type="predicted"/>